<dbReference type="EMBL" id="BAAANY010000031">
    <property type="protein sequence ID" value="GAA1707095.1"/>
    <property type="molecule type" value="Genomic_DNA"/>
</dbReference>
<feature type="chain" id="PRO_5047317626" evidence="1">
    <location>
        <begin position="25"/>
        <end position="405"/>
    </location>
</feature>
<keyword evidence="3" id="KW-1185">Reference proteome</keyword>
<accession>A0ABN2IKZ7</accession>
<evidence type="ECO:0000313" key="3">
    <source>
        <dbReference type="Proteomes" id="UP001500618"/>
    </source>
</evidence>
<dbReference type="Gene3D" id="1.10.260.130">
    <property type="match status" value="1"/>
</dbReference>
<dbReference type="InterPro" id="IPR029058">
    <property type="entry name" value="AB_hydrolase_fold"/>
</dbReference>
<organism evidence="2 3">
    <name type="scientific">Fodinicola feengrottensis</name>
    <dbReference type="NCBI Taxonomy" id="435914"/>
    <lineage>
        <taxon>Bacteria</taxon>
        <taxon>Bacillati</taxon>
        <taxon>Actinomycetota</taxon>
        <taxon>Actinomycetes</taxon>
        <taxon>Mycobacteriales</taxon>
        <taxon>Fodinicola</taxon>
    </lineage>
</organism>
<gene>
    <name evidence="2" type="ORF">GCM10009765_65720</name>
</gene>
<sequence length="405" mass="41671">MIRTIAAAVLALALMGTAAQPASAALVPLPDNDPFYSVPADIGGVANGTVLKSRQVAVNAYSIPLAVKAWQLQYKSLDSHQQPTADVTTIMVPLAPWLGKGPRPLLSYQTAEDGVGLKCTPSYSLRAGLAAGVTNSSLESALMATALGRGWAVVAPDYEGPQSTFLSAGQSAHGVLDGVRAVLRFGPAGFPATTAIGMIGYSGGAYATSVAAQLQPSYAPELKFAGIALGGVVGDIRSTLDAFNATPLAGAAIIGVIGLNRGYPEANLSSVLNAAGRQAMAVSAQDCIADAITRHLGKKITDFEATPNAIDLPWVEKLMRDNSPLGVVGTPSAPVYDYHAIPDELAPIGPDRELVARYCAAGAKVQHVEDLIAEHISETVTGAPGAMQYLADRFAGRPAPNTCGS</sequence>
<dbReference type="PANTHER" id="PTHR34853">
    <property type="match status" value="1"/>
</dbReference>
<comment type="caution">
    <text evidence="2">The sequence shown here is derived from an EMBL/GenBank/DDBJ whole genome shotgun (WGS) entry which is preliminary data.</text>
</comment>
<dbReference type="PIRSF" id="PIRSF029171">
    <property type="entry name" value="Esterase_LipA"/>
    <property type="match status" value="1"/>
</dbReference>
<protein>
    <submittedName>
        <fullName evidence="2">Lipase family protein</fullName>
    </submittedName>
</protein>
<dbReference type="RefSeq" id="WP_279581708.1">
    <property type="nucleotide sequence ID" value="NZ_BAAANY010000031.1"/>
</dbReference>
<reference evidence="2 3" key="1">
    <citation type="journal article" date="2019" name="Int. J. Syst. Evol. Microbiol.">
        <title>The Global Catalogue of Microorganisms (GCM) 10K type strain sequencing project: providing services to taxonomists for standard genome sequencing and annotation.</title>
        <authorList>
            <consortium name="The Broad Institute Genomics Platform"/>
            <consortium name="The Broad Institute Genome Sequencing Center for Infectious Disease"/>
            <person name="Wu L."/>
            <person name="Ma J."/>
        </authorList>
    </citation>
    <scope>NUCLEOTIDE SEQUENCE [LARGE SCALE GENOMIC DNA]</scope>
    <source>
        <strain evidence="2 3">JCM 14718</strain>
    </source>
</reference>
<proteinExistence type="predicted"/>
<dbReference type="InterPro" id="IPR005152">
    <property type="entry name" value="Lipase_secreted"/>
</dbReference>
<evidence type="ECO:0000313" key="2">
    <source>
        <dbReference type="EMBL" id="GAA1707095.1"/>
    </source>
</evidence>
<evidence type="ECO:0000256" key="1">
    <source>
        <dbReference type="SAM" id="SignalP"/>
    </source>
</evidence>
<keyword evidence="1" id="KW-0732">Signal</keyword>
<dbReference type="PANTHER" id="PTHR34853:SF1">
    <property type="entry name" value="LIPASE 5"/>
    <property type="match status" value="1"/>
</dbReference>
<dbReference type="Proteomes" id="UP001500618">
    <property type="component" value="Unassembled WGS sequence"/>
</dbReference>
<dbReference type="Pfam" id="PF03583">
    <property type="entry name" value="LIP"/>
    <property type="match status" value="1"/>
</dbReference>
<dbReference type="SUPFAM" id="SSF53474">
    <property type="entry name" value="alpha/beta-Hydrolases"/>
    <property type="match status" value="1"/>
</dbReference>
<name>A0ABN2IKZ7_9ACTN</name>
<feature type="signal peptide" evidence="1">
    <location>
        <begin position="1"/>
        <end position="24"/>
    </location>
</feature>
<dbReference type="Gene3D" id="3.40.50.1820">
    <property type="entry name" value="alpha/beta hydrolase"/>
    <property type="match status" value="1"/>
</dbReference>